<dbReference type="InterPro" id="IPR035994">
    <property type="entry name" value="Nucleoside_phosphorylase_sf"/>
</dbReference>
<dbReference type="Proteomes" id="UP001303601">
    <property type="component" value="Chromosome"/>
</dbReference>
<gene>
    <name evidence="2" type="ORF">R9B83_00035</name>
</gene>
<dbReference type="CDD" id="cd09008">
    <property type="entry name" value="MTAN"/>
    <property type="match status" value="1"/>
</dbReference>
<dbReference type="EMBL" id="CP137845">
    <property type="protein sequence ID" value="WPB53955.1"/>
    <property type="molecule type" value="Genomic_DNA"/>
</dbReference>
<protein>
    <submittedName>
        <fullName evidence="2">5'-methylthioadenosine/S-adenosylhomocysteine nucleosidase</fullName>
    </submittedName>
</protein>
<evidence type="ECO:0000313" key="3">
    <source>
        <dbReference type="Proteomes" id="UP001303601"/>
    </source>
</evidence>
<accession>A0ABZ0PAQ4</accession>
<dbReference type="Gene3D" id="3.40.50.1580">
    <property type="entry name" value="Nucleoside phosphorylase domain"/>
    <property type="match status" value="1"/>
</dbReference>
<organism evidence="2 3">
    <name type="scientific">Metamycoplasma equirhinis</name>
    <dbReference type="NCBI Taxonomy" id="92402"/>
    <lineage>
        <taxon>Bacteria</taxon>
        <taxon>Bacillati</taxon>
        <taxon>Mycoplasmatota</taxon>
        <taxon>Mycoplasmoidales</taxon>
        <taxon>Metamycoplasmataceae</taxon>
        <taxon>Metamycoplasma</taxon>
    </lineage>
</organism>
<evidence type="ECO:0000259" key="1">
    <source>
        <dbReference type="Pfam" id="PF01048"/>
    </source>
</evidence>
<feature type="domain" description="Nucleoside phosphorylase" evidence="1">
    <location>
        <begin position="33"/>
        <end position="224"/>
    </location>
</feature>
<dbReference type="GeneID" id="94493252"/>
<dbReference type="PANTHER" id="PTHR46832:SF1">
    <property type="entry name" value="5'-METHYLTHIOADENOSINE_S-ADENOSYLHOMOCYSTEINE NUCLEOSIDASE"/>
    <property type="match status" value="1"/>
</dbReference>
<evidence type="ECO:0000313" key="2">
    <source>
        <dbReference type="EMBL" id="WPB53955.1"/>
    </source>
</evidence>
<reference evidence="2" key="1">
    <citation type="submission" date="2023-11" db="EMBL/GenBank/DDBJ databases">
        <title>Completed genome sequence of Mycoplasma equirhinis type strain M432/72.</title>
        <authorList>
            <person name="Spergser J."/>
        </authorList>
    </citation>
    <scope>NUCLEOTIDE SEQUENCE [LARGE SCALE GENOMIC DNA]</scope>
    <source>
        <strain evidence="2">M432/72</strain>
    </source>
</reference>
<dbReference type="PANTHER" id="PTHR46832">
    <property type="entry name" value="5'-METHYLTHIOADENOSINE/S-ADENOSYLHOMOCYSTEINE NUCLEOSIDASE"/>
    <property type="match status" value="1"/>
</dbReference>
<keyword evidence="3" id="KW-1185">Reference proteome</keyword>
<dbReference type="RefSeq" id="WP_140031256.1">
    <property type="nucleotide sequence ID" value="NZ_CP137845.1"/>
</dbReference>
<dbReference type="InterPro" id="IPR000845">
    <property type="entry name" value="Nucleoside_phosphorylase_d"/>
</dbReference>
<dbReference type="Pfam" id="PF01048">
    <property type="entry name" value="PNP_UDP_1"/>
    <property type="match status" value="1"/>
</dbReference>
<sequence length="227" mass="25946">MQAKLICFAEKIEASFFLKYIQILKTKKIFANDYQTFMHCKYKNQLFYLLFTGVGKVNAASSLSHTLLKNNNIDLVINCGPAGSVFDSKIGEQYLIEKCNYYDIDLTGLPNYKLGQLPDKNVYFDVYNLHKKLEKLNLKKANCATADRFAKKCDAKIIENNFENKPYLVDMECAALAHVASLFSKPFLAIKIISDVITNENHLEYIESKKIWEKSCADALLKILEVL</sequence>
<name>A0ABZ0PAQ4_9BACT</name>
<dbReference type="SUPFAM" id="SSF53167">
    <property type="entry name" value="Purine and uridine phosphorylases"/>
    <property type="match status" value="1"/>
</dbReference>
<proteinExistence type="predicted"/>